<evidence type="ECO:0000256" key="4">
    <source>
        <dbReference type="ARBA" id="ARBA00022679"/>
    </source>
</evidence>
<evidence type="ECO:0000256" key="1">
    <source>
        <dbReference type="ARBA" id="ARBA00004479"/>
    </source>
</evidence>
<keyword evidence="7" id="KW-0067">ATP-binding</keyword>
<evidence type="ECO:0000256" key="5">
    <source>
        <dbReference type="ARBA" id="ARBA00022741"/>
    </source>
</evidence>
<dbReference type="InterPro" id="IPR001245">
    <property type="entry name" value="Ser-Thr/Tyr_kinase_cat_dom"/>
</dbReference>
<dbReference type="InterPro" id="IPR000719">
    <property type="entry name" value="Prot_kinase_dom"/>
</dbReference>
<evidence type="ECO:0000256" key="6">
    <source>
        <dbReference type="ARBA" id="ARBA00022777"/>
    </source>
</evidence>
<evidence type="ECO:0000256" key="7">
    <source>
        <dbReference type="ARBA" id="ARBA00022840"/>
    </source>
</evidence>
<dbReference type="Proteomes" id="UP000266723">
    <property type="component" value="Unassembled WGS sequence"/>
</dbReference>
<dbReference type="Pfam" id="PF07714">
    <property type="entry name" value="PK_Tyr_Ser-Thr"/>
    <property type="match status" value="1"/>
</dbReference>
<feature type="region of interest" description="Disordered" evidence="10">
    <location>
        <begin position="178"/>
        <end position="217"/>
    </location>
</feature>
<proteinExistence type="predicted"/>
<evidence type="ECO:0000313" key="13">
    <source>
        <dbReference type="Proteomes" id="UP000266723"/>
    </source>
</evidence>
<feature type="domain" description="Protein kinase" evidence="11">
    <location>
        <begin position="1"/>
        <end position="217"/>
    </location>
</feature>
<evidence type="ECO:0000256" key="10">
    <source>
        <dbReference type="SAM" id="MobiDB-lite"/>
    </source>
</evidence>
<comment type="catalytic activity">
    <reaction evidence="8">
        <text>L-threonyl-[protein] + ATP = O-phospho-L-threonyl-[protein] + ADP + H(+)</text>
        <dbReference type="Rhea" id="RHEA:46608"/>
        <dbReference type="Rhea" id="RHEA-COMP:11060"/>
        <dbReference type="Rhea" id="RHEA-COMP:11605"/>
        <dbReference type="ChEBI" id="CHEBI:15378"/>
        <dbReference type="ChEBI" id="CHEBI:30013"/>
        <dbReference type="ChEBI" id="CHEBI:30616"/>
        <dbReference type="ChEBI" id="CHEBI:61977"/>
        <dbReference type="ChEBI" id="CHEBI:456216"/>
        <dbReference type="EC" id="2.7.11.1"/>
    </reaction>
</comment>
<comment type="subcellular location">
    <subcellularLocation>
        <location evidence="1">Membrane</location>
        <topology evidence="1">Single-pass type I membrane protein</topology>
    </subcellularLocation>
</comment>
<protein>
    <recommendedName>
        <fullName evidence="2">non-specific serine/threonine protein kinase</fullName>
        <ecNumber evidence="2">2.7.11.1</ecNumber>
    </recommendedName>
</protein>
<sequence>MADFTLTFSDFKEGRRSTTVEIRLLRFWESISLPRFDIKDYVTGFKDLEPVKRCEHPTRDKAYDTRPYLSSYTCISSIVYEYMENGILKDHLYASDNPRLSWRHRIEACVGAARGLHYLHIGFAIAIKHSNVKSANVLLDDNFLSMLQTFYCLRLVSLPDTCSSMQETSHWSISSERKSEFDRYQKANNRKRKNKEVLQENDDMEEPLVTNSLSSEN</sequence>
<gene>
    <name evidence="12" type="ORF">DY000_02021015</name>
</gene>
<evidence type="ECO:0000256" key="8">
    <source>
        <dbReference type="ARBA" id="ARBA00047899"/>
    </source>
</evidence>
<dbReference type="PROSITE" id="PS50011">
    <property type="entry name" value="PROTEIN_KINASE_DOM"/>
    <property type="match status" value="1"/>
</dbReference>
<keyword evidence="5" id="KW-0547">Nucleotide-binding</keyword>
<evidence type="ECO:0000313" key="12">
    <source>
        <dbReference type="EMBL" id="KAF3597993.1"/>
    </source>
</evidence>
<accession>A0ABQ7ELC2</accession>
<keyword evidence="6" id="KW-0418">Kinase</keyword>
<comment type="catalytic activity">
    <reaction evidence="9">
        <text>L-seryl-[protein] + ATP = O-phospho-L-seryl-[protein] + ADP + H(+)</text>
        <dbReference type="Rhea" id="RHEA:17989"/>
        <dbReference type="Rhea" id="RHEA-COMP:9863"/>
        <dbReference type="Rhea" id="RHEA-COMP:11604"/>
        <dbReference type="ChEBI" id="CHEBI:15378"/>
        <dbReference type="ChEBI" id="CHEBI:29999"/>
        <dbReference type="ChEBI" id="CHEBI:30616"/>
        <dbReference type="ChEBI" id="CHEBI:83421"/>
        <dbReference type="ChEBI" id="CHEBI:456216"/>
        <dbReference type="EC" id="2.7.11.1"/>
    </reaction>
</comment>
<evidence type="ECO:0000256" key="3">
    <source>
        <dbReference type="ARBA" id="ARBA00022527"/>
    </source>
</evidence>
<keyword evidence="3" id="KW-0723">Serine/threonine-protein kinase</keyword>
<dbReference type="InterPro" id="IPR051824">
    <property type="entry name" value="LRR_Rcpt-Like_S/T_Kinase"/>
</dbReference>
<evidence type="ECO:0000259" key="11">
    <source>
        <dbReference type="PROSITE" id="PS50011"/>
    </source>
</evidence>
<reference evidence="12 13" key="1">
    <citation type="journal article" date="2020" name="BMC Genomics">
        <title>Intraspecific diversification of the crop wild relative Brassica cretica Lam. using demographic model selection.</title>
        <authorList>
            <person name="Kioukis A."/>
            <person name="Michalopoulou V.A."/>
            <person name="Briers L."/>
            <person name="Pirintsos S."/>
            <person name="Studholme D.J."/>
            <person name="Pavlidis P."/>
            <person name="Sarris P.F."/>
        </authorList>
    </citation>
    <scope>NUCLEOTIDE SEQUENCE [LARGE SCALE GENOMIC DNA]</scope>
    <source>
        <strain evidence="13">cv. PFS-1207/04</strain>
    </source>
</reference>
<keyword evidence="4" id="KW-0808">Transferase</keyword>
<name>A0ABQ7ELC2_BRACR</name>
<dbReference type="SUPFAM" id="SSF56112">
    <property type="entry name" value="Protein kinase-like (PK-like)"/>
    <property type="match status" value="1"/>
</dbReference>
<evidence type="ECO:0000256" key="9">
    <source>
        <dbReference type="ARBA" id="ARBA00048679"/>
    </source>
</evidence>
<dbReference type="PANTHER" id="PTHR48006:SF102">
    <property type="entry name" value="LEUCINE-RICH REPEAT-CONTAINING PROTEIN DDB_G0281931-RELATED"/>
    <property type="match status" value="1"/>
</dbReference>
<organism evidence="12 13">
    <name type="scientific">Brassica cretica</name>
    <name type="common">Mustard</name>
    <dbReference type="NCBI Taxonomy" id="69181"/>
    <lineage>
        <taxon>Eukaryota</taxon>
        <taxon>Viridiplantae</taxon>
        <taxon>Streptophyta</taxon>
        <taxon>Embryophyta</taxon>
        <taxon>Tracheophyta</taxon>
        <taxon>Spermatophyta</taxon>
        <taxon>Magnoliopsida</taxon>
        <taxon>eudicotyledons</taxon>
        <taxon>Gunneridae</taxon>
        <taxon>Pentapetalae</taxon>
        <taxon>rosids</taxon>
        <taxon>malvids</taxon>
        <taxon>Brassicales</taxon>
        <taxon>Brassicaceae</taxon>
        <taxon>Brassiceae</taxon>
        <taxon>Brassica</taxon>
    </lineage>
</organism>
<dbReference type="EC" id="2.7.11.1" evidence="2"/>
<evidence type="ECO:0000256" key="2">
    <source>
        <dbReference type="ARBA" id="ARBA00012513"/>
    </source>
</evidence>
<dbReference type="PANTHER" id="PTHR48006">
    <property type="entry name" value="LEUCINE-RICH REPEAT-CONTAINING PROTEIN DDB_G0281931-RELATED"/>
    <property type="match status" value="1"/>
</dbReference>
<dbReference type="Gene3D" id="1.10.510.10">
    <property type="entry name" value="Transferase(Phosphotransferase) domain 1"/>
    <property type="match status" value="1"/>
</dbReference>
<dbReference type="EMBL" id="QGKV02000299">
    <property type="protein sequence ID" value="KAF3597993.1"/>
    <property type="molecule type" value="Genomic_DNA"/>
</dbReference>
<comment type="caution">
    <text evidence="12">The sequence shown here is derived from an EMBL/GenBank/DDBJ whole genome shotgun (WGS) entry which is preliminary data.</text>
</comment>
<keyword evidence="13" id="KW-1185">Reference proteome</keyword>
<dbReference type="InterPro" id="IPR011009">
    <property type="entry name" value="Kinase-like_dom_sf"/>
</dbReference>